<sequence length="214" mass="24328">MWTRVQFYKIAIVKSEESARSLKKYGSTSSKHATKSENYVKHYVCHTDTLQGIALKYDVSIEQIRRANRLWASDSLFLKEFLLIPVPLDVSMNNMSPASISSTSTPTLSPLQSVHQSYEDEDTIDKFLGKIDASIATTKAEVKKTQSNSEFASDLEYDIDRRKPIVSRMKQMVNNNGINDVYSPSPQTVVIAQGRKVTTSIRRHEQKPDEFFEL</sequence>
<dbReference type="Pfam" id="PF01476">
    <property type="entry name" value="LysM"/>
    <property type="match status" value="1"/>
</dbReference>
<reference evidence="2 3" key="1">
    <citation type="journal article" date="2021" name="BMC Biol.">
        <title>Horizontally acquired antibacterial genes associated with adaptive radiation of ladybird beetles.</title>
        <authorList>
            <person name="Li H.S."/>
            <person name="Tang X.F."/>
            <person name="Huang Y.H."/>
            <person name="Xu Z.Y."/>
            <person name="Chen M.L."/>
            <person name="Du X.Y."/>
            <person name="Qiu B.Y."/>
            <person name="Chen P.T."/>
            <person name="Zhang W."/>
            <person name="Slipinski A."/>
            <person name="Escalona H.E."/>
            <person name="Waterhouse R.M."/>
            <person name="Zwick A."/>
            <person name="Pang H."/>
        </authorList>
    </citation>
    <scope>NUCLEOTIDE SEQUENCE [LARGE SCALE GENOMIC DNA]</scope>
    <source>
        <strain evidence="2">SYSU2018</strain>
    </source>
</reference>
<organism evidence="2 3">
    <name type="scientific">Cryptolaemus montrouzieri</name>
    <dbReference type="NCBI Taxonomy" id="559131"/>
    <lineage>
        <taxon>Eukaryota</taxon>
        <taxon>Metazoa</taxon>
        <taxon>Ecdysozoa</taxon>
        <taxon>Arthropoda</taxon>
        <taxon>Hexapoda</taxon>
        <taxon>Insecta</taxon>
        <taxon>Pterygota</taxon>
        <taxon>Neoptera</taxon>
        <taxon>Endopterygota</taxon>
        <taxon>Coleoptera</taxon>
        <taxon>Polyphaga</taxon>
        <taxon>Cucujiformia</taxon>
        <taxon>Coccinelloidea</taxon>
        <taxon>Coccinellidae</taxon>
        <taxon>Scymninae</taxon>
        <taxon>Scymnini</taxon>
        <taxon>Cryptolaemus</taxon>
    </lineage>
</organism>
<comment type="caution">
    <text evidence="2">The sequence shown here is derived from an EMBL/GenBank/DDBJ whole genome shotgun (WGS) entry which is preliminary data.</text>
</comment>
<dbReference type="PANTHER" id="PTHR20932">
    <property type="entry name" value="LYSM AND PUTATIVE PEPTIDOGLYCAN-BINDING DOMAIN-CONTAINING PROTEIN"/>
    <property type="match status" value="1"/>
</dbReference>
<evidence type="ECO:0000313" key="2">
    <source>
        <dbReference type="EMBL" id="KAL3287891.1"/>
    </source>
</evidence>
<dbReference type="PROSITE" id="PS51782">
    <property type="entry name" value="LYSM"/>
    <property type="match status" value="1"/>
</dbReference>
<accession>A0ABD2PAU6</accession>
<protein>
    <recommendedName>
        <fullName evidence="1">LysM domain-containing protein</fullName>
    </recommendedName>
</protein>
<gene>
    <name evidence="2" type="ORF">HHI36_002347</name>
</gene>
<dbReference type="AlphaFoldDB" id="A0ABD2PAU6"/>
<proteinExistence type="predicted"/>
<dbReference type="InterPro" id="IPR018392">
    <property type="entry name" value="LysM"/>
</dbReference>
<dbReference type="Proteomes" id="UP001516400">
    <property type="component" value="Unassembled WGS sequence"/>
</dbReference>
<evidence type="ECO:0000259" key="1">
    <source>
        <dbReference type="PROSITE" id="PS51782"/>
    </source>
</evidence>
<dbReference type="Gene3D" id="3.10.350.10">
    <property type="entry name" value="LysM domain"/>
    <property type="match status" value="1"/>
</dbReference>
<dbReference type="SMART" id="SM00257">
    <property type="entry name" value="LysM"/>
    <property type="match status" value="1"/>
</dbReference>
<keyword evidence="3" id="KW-1185">Reference proteome</keyword>
<name>A0ABD2PAU6_9CUCU</name>
<dbReference type="InterPro" id="IPR036779">
    <property type="entry name" value="LysM_dom_sf"/>
</dbReference>
<evidence type="ECO:0000313" key="3">
    <source>
        <dbReference type="Proteomes" id="UP001516400"/>
    </source>
</evidence>
<dbReference type="EMBL" id="JABFTP020000185">
    <property type="protein sequence ID" value="KAL3287891.1"/>
    <property type="molecule type" value="Genomic_DNA"/>
</dbReference>
<dbReference type="InterPro" id="IPR045030">
    <property type="entry name" value="LYSM1-4"/>
</dbReference>
<dbReference type="SUPFAM" id="SSF54106">
    <property type="entry name" value="LysM domain"/>
    <property type="match status" value="1"/>
</dbReference>
<dbReference type="PANTHER" id="PTHR20932:SF8">
    <property type="entry name" value="LD22649P"/>
    <property type="match status" value="1"/>
</dbReference>
<dbReference type="CDD" id="cd00118">
    <property type="entry name" value="LysM"/>
    <property type="match status" value="1"/>
</dbReference>
<feature type="domain" description="LysM" evidence="1">
    <location>
        <begin position="40"/>
        <end position="84"/>
    </location>
</feature>